<dbReference type="Pfam" id="PF00225">
    <property type="entry name" value="Kinesin"/>
    <property type="match status" value="1"/>
</dbReference>
<evidence type="ECO:0000313" key="11">
    <source>
        <dbReference type="EMBL" id="KMQ97544.1"/>
    </source>
</evidence>
<feature type="coiled-coil region" evidence="8">
    <location>
        <begin position="928"/>
        <end position="1023"/>
    </location>
</feature>
<dbReference type="GO" id="GO:0008017">
    <property type="term" value="F:microtubule binding"/>
    <property type="evidence" value="ECO:0007669"/>
    <property type="project" value="InterPro"/>
</dbReference>
<feature type="region of interest" description="Disordered" evidence="9">
    <location>
        <begin position="773"/>
        <end position="822"/>
    </location>
</feature>
<evidence type="ECO:0000313" key="12">
    <source>
        <dbReference type="Proteomes" id="UP000036403"/>
    </source>
</evidence>
<comment type="caution">
    <text evidence="11">The sequence shown here is derived from an EMBL/GenBank/DDBJ whole genome shotgun (WGS) entry which is preliminary data.</text>
</comment>
<organism evidence="11 12">
    <name type="scientific">Lasius niger</name>
    <name type="common">Black garden ant</name>
    <dbReference type="NCBI Taxonomy" id="67767"/>
    <lineage>
        <taxon>Eukaryota</taxon>
        <taxon>Metazoa</taxon>
        <taxon>Ecdysozoa</taxon>
        <taxon>Arthropoda</taxon>
        <taxon>Hexapoda</taxon>
        <taxon>Insecta</taxon>
        <taxon>Pterygota</taxon>
        <taxon>Neoptera</taxon>
        <taxon>Endopterygota</taxon>
        <taxon>Hymenoptera</taxon>
        <taxon>Apocrita</taxon>
        <taxon>Aculeata</taxon>
        <taxon>Formicoidea</taxon>
        <taxon>Formicidae</taxon>
        <taxon>Formicinae</taxon>
        <taxon>Lasius</taxon>
        <taxon>Lasius</taxon>
    </lineage>
</organism>
<dbReference type="PANTHER" id="PTHR47970:SF12">
    <property type="entry name" value="KINESIN FAMILY MEMBER 11"/>
    <property type="match status" value="1"/>
</dbReference>
<sequence length="1380" mass="160107">MELPPSLEMYLRIKPTSAVTKEEKNIYKILNSSTLLMKLPSFESNVRNSSRKSSETSDRRHDFTKIFGSETSQADMFERSIKHRVTEFLDGESSTIMTYGTRDSGKTYTLFGTSTSPGIIMRSIQLVFSKKRCCRLRPQVKPKRFHQNEMKRFLEDTGARLTLSARSRNIIQQMSTEEATRFLENSRAENHEGCLVNDWSLSDTLWLSFVEIYNGNVYDLLEEKGCPLRLVTNKKGQTYVRSSQVRVRTALEACKIFLTGQSRMRTIATPSNPRRSWSHTIFKMHLLSCENYKSIYSTLTFCDLAGSTQFETHQKKSDMREANFINNSLLVLGRCLKAVSENQVAPFRESKLTRIFQPALSGKENLSFIVNVAFTPNFYIETQYIFNFCDVAKKLIDTYTKYKNSYECKVTSSKACDNNVILLPYNRPTLSATAEKTDCIDSKAYKDIQEQNKKLMKELETTKSDILNREYAIRKELADHYSRMIEEMEATYKKHTKEIETERYDLLKWSVKQVENFYKEQIDNLMRHKKRKREDSGDDIEDSHALYEELETENAQVTSKMMVLKETMKKLRDENKTILCKKNKCSFELALITKELNKFRQLTRPRIRKWDSNTENDPDHLVNNLERLMYEEIKMTETKLKEINEYICATKDEDIEAASEAVIVNQKLSKSEDLLNDTLSKMKELEEELSRKEVYIVDIKDDNMKNQKCDRSTNISFHDYAVDSFFEHGNVLISSAEKNYLQVPHMNSPTADERNFDDWIVVPKLFATSTRAGSAGKKSSNISDTDRGSLFENSGSMDCSVSRSSDRSNKDDSGVSSELQNGSRKSISVCDSTYTRENEDRYTQTCLIEENIVAIERSTDSKKQNHEETLHVTELSENLETIRDVIHALNEAACVNERKIIQSECQLLYEEEIQKRSIEGKRKIAIKRDALSKMIEDKMQEYKREIRELTHKLIVKEENEDRTSKCLERYIERSKSLEKKLSSMSNQLNKASDKCANEHLPRIESLEDEVLRKTLQINELDGKIVQMQHKFAKGYELFEKIHDFETIIKKCQRDKNELCRQLYECLETQLTLEDKLKELTMKIEERESEVISLKSEICNITDLNRSNNEKAKNLSKQVIEASESIDSAKEDLQCCTELRKNVENVIKTQINFKSRLSDYKNNSVFQNRIYDDSQDEIIRLKMQLEHKELEISLFKNSIDAITQKYEILVKHLQNEIKEKDKQFKTVPNNLNNLEKSFTENSVLSEIIDSLHEFKSTEDQDMSEQSIESLKVDEADCSLTDSICLVPKHVNSKVLDVSSVLSDDSTTSFNEKDGDSIKFESYQIDSSVKSDVHLFEYEADSSETEVNFNMRSPSTKDKKKVLDWMKVRKIHGKTALRDSTV</sequence>
<keyword evidence="3 7" id="KW-0547">Nucleotide-binding</keyword>
<reference evidence="11 12" key="1">
    <citation type="submission" date="2015-04" db="EMBL/GenBank/DDBJ databases">
        <title>Lasius niger genome sequencing.</title>
        <authorList>
            <person name="Konorov E.A."/>
            <person name="Nikitin M.A."/>
            <person name="Kirill M.V."/>
            <person name="Chang P."/>
        </authorList>
    </citation>
    <scope>NUCLEOTIDE SEQUENCE [LARGE SCALE GENOMIC DNA]</scope>
    <source>
        <tissue evidence="11">Whole</tissue>
    </source>
</reference>
<dbReference type="InterPro" id="IPR001752">
    <property type="entry name" value="Kinesin_motor_dom"/>
</dbReference>
<evidence type="ECO:0000256" key="1">
    <source>
        <dbReference type="ARBA" id="ARBA00004245"/>
    </source>
</evidence>
<dbReference type="InterPro" id="IPR036961">
    <property type="entry name" value="Kinesin_motor_dom_sf"/>
</dbReference>
<dbReference type="Proteomes" id="UP000036403">
    <property type="component" value="Unassembled WGS sequence"/>
</dbReference>
<feature type="compositionally biased region" description="Low complexity" evidence="9">
    <location>
        <begin position="794"/>
        <end position="803"/>
    </location>
</feature>
<dbReference type="PRINTS" id="PR00380">
    <property type="entry name" value="KINESINHEAVY"/>
</dbReference>
<evidence type="ECO:0000256" key="9">
    <source>
        <dbReference type="SAM" id="MobiDB-lite"/>
    </source>
</evidence>
<dbReference type="GO" id="GO:0090307">
    <property type="term" value="P:mitotic spindle assembly"/>
    <property type="evidence" value="ECO:0007669"/>
    <property type="project" value="TreeGrafter"/>
</dbReference>
<keyword evidence="5 7" id="KW-0505">Motor protein</keyword>
<evidence type="ECO:0000259" key="10">
    <source>
        <dbReference type="PROSITE" id="PS50067"/>
    </source>
</evidence>
<keyword evidence="4 7" id="KW-0067">ATP-binding</keyword>
<feature type="coiled-coil region" evidence="8">
    <location>
        <begin position="540"/>
        <end position="574"/>
    </location>
</feature>
<dbReference type="GO" id="GO:0005876">
    <property type="term" value="C:spindle microtubule"/>
    <property type="evidence" value="ECO:0007669"/>
    <property type="project" value="TreeGrafter"/>
</dbReference>
<protein>
    <submittedName>
        <fullName evidence="11">Kinesin-like protein kif20b-like protein</fullName>
    </submittedName>
</protein>
<name>A0A0J7L4W4_LASNI</name>
<dbReference type="Gene3D" id="3.40.850.10">
    <property type="entry name" value="Kinesin motor domain"/>
    <property type="match status" value="1"/>
</dbReference>
<dbReference type="GO" id="GO:0051231">
    <property type="term" value="P:spindle elongation"/>
    <property type="evidence" value="ECO:0007669"/>
    <property type="project" value="TreeGrafter"/>
</dbReference>
<dbReference type="InterPro" id="IPR027417">
    <property type="entry name" value="P-loop_NTPase"/>
</dbReference>
<dbReference type="PANTHER" id="PTHR47970">
    <property type="entry name" value="KINESIN-LIKE PROTEIN KIF11"/>
    <property type="match status" value="1"/>
</dbReference>
<feature type="coiled-coil region" evidence="8">
    <location>
        <begin position="1170"/>
        <end position="1222"/>
    </location>
</feature>
<feature type="compositionally biased region" description="Polar residues" evidence="9">
    <location>
        <begin position="773"/>
        <end position="783"/>
    </location>
</feature>
<keyword evidence="6" id="KW-0206">Cytoskeleton</keyword>
<evidence type="ECO:0000256" key="6">
    <source>
        <dbReference type="ARBA" id="ARBA00023212"/>
    </source>
</evidence>
<dbReference type="GO" id="GO:0007018">
    <property type="term" value="P:microtubule-based movement"/>
    <property type="evidence" value="ECO:0007669"/>
    <property type="project" value="InterPro"/>
</dbReference>
<evidence type="ECO:0000256" key="4">
    <source>
        <dbReference type="ARBA" id="ARBA00022840"/>
    </source>
</evidence>
<feature type="coiled-coil region" evidence="8">
    <location>
        <begin position="1069"/>
        <end position="1131"/>
    </location>
</feature>
<evidence type="ECO:0000256" key="2">
    <source>
        <dbReference type="ARBA" id="ARBA00022490"/>
    </source>
</evidence>
<feature type="domain" description="Kinesin motor" evidence="10">
    <location>
        <begin position="6"/>
        <end position="395"/>
    </location>
</feature>
<dbReference type="GO" id="GO:0072686">
    <property type="term" value="C:mitotic spindle"/>
    <property type="evidence" value="ECO:0007669"/>
    <property type="project" value="TreeGrafter"/>
</dbReference>
<comment type="similarity">
    <text evidence="7">Belongs to the TRAFAC class myosin-kinesin ATPase superfamily. Kinesin family.</text>
</comment>
<keyword evidence="12" id="KW-1185">Reference proteome</keyword>
<dbReference type="EMBL" id="LBMM01000764">
    <property type="protein sequence ID" value="KMQ97544.1"/>
    <property type="molecule type" value="Genomic_DNA"/>
</dbReference>
<dbReference type="PROSITE" id="PS50067">
    <property type="entry name" value="KINESIN_MOTOR_2"/>
    <property type="match status" value="1"/>
</dbReference>
<dbReference type="InterPro" id="IPR047149">
    <property type="entry name" value="KIF11-like"/>
</dbReference>
<proteinExistence type="inferred from homology"/>
<comment type="subcellular location">
    <subcellularLocation>
        <location evidence="1">Cytoplasm</location>
        <location evidence="1">Cytoskeleton</location>
    </subcellularLocation>
</comment>
<evidence type="ECO:0000256" key="8">
    <source>
        <dbReference type="SAM" id="Coils"/>
    </source>
</evidence>
<keyword evidence="2" id="KW-0963">Cytoplasm</keyword>
<feature type="coiled-coil region" evidence="8">
    <location>
        <begin position="668"/>
        <end position="702"/>
    </location>
</feature>
<dbReference type="SMART" id="SM00129">
    <property type="entry name" value="KISc"/>
    <property type="match status" value="1"/>
</dbReference>
<gene>
    <name evidence="11" type="ORF">RF55_2117</name>
</gene>
<feature type="binding site" evidence="7">
    <location>
        <begin position="100"/>
        <end position="107"/>
    </location>
    <ligand>
        <name>ATP</name>
        <dbReference type="ChEBI" id="CHEBI:30616"/>
    </ligand>
</feature>
<keyword evidence="8" id="KW-0175">Coiled coil</keyword>
<feature type="compositionally biased region" description="Basic and acidic residues" evidence="9">
    <location>
        <begin position="804"/>
        <end position="813"/>
    </location>
</feature>
<dbReference type="GO" id="GO:0005524">
    <property type="term" value="F:ATP binding"/>
    <property type="evidence" value="ECO:0007669"/>
    <property type="project" value="UniProtKB-UniRule"/>
</dbReference>
<evidence type="ECO:0000256" key="7">
    <source>
        <dbReference type="PROSITE-ProRule" id="PRU00283"/>
    </source>
</evidence>
<evidence type="ECO:0000256" key="5">
    <source>
        <dbReference type="ARBA" id="ARBA00023175"/>
    </source>
</evidence>
<dbReference type="OrthoDB" id="123929at2759"/>
<feature type="coiled-coil region" evidence="8">
    <location>
        <begin position="445"/>
        <end position="505"/>
    </location>
</feature>
<dbReference type="SUPFAM" id="SSF52540">
    <property type="entry name" value="P-loop containing nucleoside triphosphate hydrolases"/>
    <property type="match status" value="1"/>
</dbReference>
<dbReference type="PaxDb" id="67767-A0A0J7L4W4"/>
<dbReference type="STRING" id="67767.A0A0J7L4W4"/>
<accession>A0A0J7L4W4</accession>
<dbReference type="GO" id="GO:0008574">
    <property type="term" value="F:plus-end-directed microtubule motor activity"/>
    <property type="evidence" value="ECO:0007669"/>
    <property type="project" value="TreeGrafter"/>
</dbReference>
<evidence type="ECO:0000256" key="3">
    <source>
        <dbReference type="ARBA" id="ARBA00022741"/>
    </source>
</evidence>